<dbReference type="Proteomes" id="UP000319143">
    <property type="component" value="Unassembled WGS sequence"/>
</dbReference>
<name>A0A5C6DDX9_9BACT</name>
<evidence type="ECO:0000313" key="1">
    <source>
        <dbReference type="EMBL" id="TWU33921.1"/>
    </source>
</evidence>
<proteinExistence type="predicted"/>
<comment type="caution">
    <text evidence="1">The sequence shown here is derived from an EMBL/GenBank/DDBJ whole genome shotgun (WGS) entry which is preliminary data.</text>
</comment>
<dbReference type="AlphaFoldDB" id="A0A5C6DDX9"/>
<keyword evidence="2" id="KW-1185">Reference proteome</keyword>
<accession>A0A5C6DDX9</accession>
<reference evidence="1 2" key="1">
    <citation type="submission" date="2019-02" db="EMBL/GenBank/DDBJ databases">
        <title>Deep-cultivation of Planctomycetes and their phenomic and genomic characterization uncovers novel biology.</title>
        <authorList>
            <person name="Wiegand S."/>
            <person name="Jogler M."/>
            <person name="Boedeker C."/>
            <person name="Pinto D."/>
            <person name="Vollmers J."/>
            <person name="Rivas-Marin E."/>
            <person name="Kohn T."/>
            <person name="Peeters S.H."/>
            <person name="Heuer A."/>
            <person name="Rast P."/>
            <person name="Oberbeckmann S."/>
            <person name="Bunk B."/>
            <person name="Jeske O."/>
            <person name="Meyerdierks A."/>
            <person name="Storesund J.E."/>
            <person name="Kallscheuer N."/>
            <person name="Luecker S."/>
            <person name="Lage O.M."/>
            <person name="Pohl T."/>
            <person name="Merkel B.J."/>
            <person name="Hornburger P."/>
            <person name="Mueller R.-W."/>
            <person name="Bruemmer F."/>
            <person name="Labrenz M."/>
            <person name="Spormann A.M."/>
            <person name="Op Den Camp H."/>
            <person name="Overmann J."/>
            <person name="Amann R."/>
            <person name="Jetten M.S.M."/>
            <person name="Mascher T."/>
            <person name="Medema M.H."/>
            <person name="Devos D.P."/>
            <person name="Kaster A.-K."/>
            <person name="Ovreas L."/>
            <person name="Rohde M."/>
            <person name="Galperin M.Y."/>
            <person name="Jogler C."/>
        </authorList>
    </citation>
    <scope>NUCLEOTIDE SEQUENCE [LARGE SCALE GENOMIC DNA]</scope>
    <source>
        <strain evidence="1 2">Poly41</strain>
    </source>
</reference>
<protein>
    <submittedName>
        <fullName evidence="1">Uncharacterized protein</fullName>
    </submittedName>
</protein>
<evidence type="ECO:0000313" key="2">
    <source>
        <dbReference type="Proteomes" id="UP000319143"/>
    </source>
</evidence>
<dbReference type="EMBL" id="SJPV01000009">
    <property type="protein sequence ID" value="TWU33921.1"/>
    <property type="molecule type" value="Genomic_DNA"/>
</dbReference>
<gene>
    <name evidence="1" type="ORF">Poly41_49210</name>
</gene>
<sequence>MRAKVFFNMRRSNLPLPRNWWVAVCHRHADSIGGETSNVYHPPSTFLLHCHAEENRQPGYDHPPIPRKRPNC</sequence>
<organism evidence="1 2">
    <name type="scientific">Novipirellula artificiosorum</name>
    <dbReference type="NCBI Taxonomy" id="2528016"/>
    <lineage>
        <taxon>Bacteria</taxon>
        <taxon>Pseudomonadati</taxon>
        <taxon>Planctomycetota</taxon>
        <taxon>Planctomycetia</taxon>
        <taxon>Pirellulales</taxon>
        <taxon>Pirellulaceae</taxon>
        <taxon>Novipirellula</taxon>
    </lineage>
</organism>